<dbReference type="InterPro" id="IPR014001">
    <property type="entry name" value="Helicase_ATP-bd"/>
</dbReference>
<dbReference type="Gene3D" id="1.10.10.10">
    <property type="entry name" value="Winged helix-like DNA-binding domain superfamily/Winged helix DNA-binding domain"/>
    <property type="match status" value="1"/>
</dbReference>
<keyword evidence="15" id="KW-0539">Nucleus</keyword>
<dbReference type="EC" id="5.6.2.4" evidence="17"/>
<dbReference type="InterPro" id="IPR018982">
    <property type="entry name" value="RQC_domain"/>
</dbReference>
<dbReference type="InterPro" id="IPR036388">
    <property type="entry name" value="WH-like_DNA-bd_sf"/>
</dbReference>
<evidence type="ECO:0000256" key="11">
    <source>
        <dbReference type="ARBA" id="ARBA00022840"/>
    </source>
</evidence>
<feature type="region of interest" description="Disordered" evidence="19">
    <location>
        <begin position="625"/>
        <end position="683"/>
    </location>
</feature>
<dbReference type="PROSITE" id="PS51194">
    <property type="entry name" value="HELICASE_CTER"/>
    <property type="match status" value="1"/>
</dbReference>
<evidence type="ECO:0000259" key="21">
    <source>
        <dbReference type="PROSITE" id="PS51192"/>
    </source>
</evidence>
<sequence length="1718" mass="190417">MPRNNLNKHLQWLLSDKPFIPSAASLIAFDPEPLSSPATFSEPSSLVAAPRGNDEPDPATAPPPAPPPPRALTRTTTVDIHQPPAPDSNDTEPAMARLRATPGCGRPRLVVAGLAQYGTTDAPRGQEKDAGPWTTPTPDHAMSRKQHGAAADVEAIDLTGDDQVRSSPVPNPVSRGKKRKSDEYAQQVHRAKSPRAVHIARDMSREPADDDFADIDDLVTAPHDPPPPYSTVLDAARDAVAQVDRSEHPPSTQARKRKSLSRAPSESLAPVRKLGKQSRSPSPPKMRPGTVRDAARNRHSPTPASRRVNHAVMDSEDEEFGDFDDMDVDPRMQWPSPTKEQTRDKGPSRSPVRRTPKPVALPIRSPTKSLRGYSPHEAEDASIPTRATLQPPMKHACSPTKTATAPQLSTPQSELRSSSALSKERKEVIKQVVERFLASEGLRLQHHLNAATSAWETARATFVAHVEQSNQPDPTEQEKMRRALSRKDAVDQLIALKISHDNLITRRQTVKKKLEYDLDIGQFDPADGETLNKLYKSLEDVQIQMHYHMETAGIKPQMQKAVKIESMRPSDVVVQSTQISSTRNNPKTVAGSVSTNMHQTQYVKQTQIGAHELWSPGHHIRFAEEETSDPPFRPPDLGTSAQISNRTKGNPSSKARERPHRVPETPQHRHSFSDPDEFGDEDFDENESLFINNMGSPYEPVDAGDNANDGIDEDFCGDIEDDLMHELSNNENVGPGSYDWKGDRMVFKPSTHTREALRETAINKARPSTQQASPKKPQLVMPGKNLPGMNLPWSQDLRNTLIHRFGLRGFRPGQLDAINATLAGQHCFVLMPTGGGKSLCYQLPSVITSGKTRGVTIVVSPLLSLMEDQVSCASQRFKMQAVLINGESTQAQKNLIMEGLQNPDPQRLMQLLYVTPEMLSKNQRMISAFQQLHARNLLARIVIDEAHCVSQWGHDFRPDYKALGNVVRQFPGVPVIALTATATQVVRTDVVANLGIQGCRQFSQSFNRPNLSYEVLPKPKGVINSIAELIKERHPGKSGIIYCLSRKACEQVAQKLSELGISAFHYHAGMEPAQRSEVQRKWQHNEYHVIVATIAFGMGIDKADVRYVIHHTLPKSLEGYYQETGRAGRDGKKSDCYLYYQYGDTRSLRKMIDDGEGSWEQKQRLHDMLRKVIQFCENKADCRRAQVLGYFSESFDPANCKATCDNCRSESSFVTKDLTEYAAMAIKLVSQVHEDNVTMHQCVDAFRGAKNAKIGSSGLMEHGWGFGEDLERGDNERIFQHLLDAGALRENSKVNRSGFATSYLHPAKMSNDYESRRKTLKMQVQSSPRKPRPREAVAKKTKKQRTDYPSTNVSSPVRAPKQKIRKFTYNADDNEDDDAFDAPRHPMRGQKAGGYEEDGFVVNDNGDSAREFAPVRVARSAKSGKGKGLGPPITTDVRMRELDDKQQCTFMDFMDGARKLRKEIMTDKGHREAIFNNTILQEMGLELPTDLDEMRAIPDIRLEMVDRYGKRFLPLIRNSRQLYEGNVPLRRHLPLRRKAVRRVAVDEDDEKVQDPNHVNVIDLCSEGETPAPVHEDAESDYFDSVDEGDDDDDDGELHISHHFTEQLDPEVAAFNDRMTQLGPAVPKTTLAPRGGGSKVPGARKGKSFRRTGSGSFGKSFAGVKKRAARGASGRASGGTGVAKKAATAATAAGGRRGAESSGGGTVAAPWSKIMPMPT</sequence>
<dbReference type="GO" id="GO:0005524">
    <property type="term" value="F:ATP binding"/>
    <property type="evidence" value="ECO:0007669"/>
    <property type="project" value="UniProtKB-KW"/>
</dbReference>
<keyword evidence="5" id="KW-0479">Metal-binding</keyword>
<evidence type="ECO:0000256" key="16">
    <source>
        <dbReference type="ARBA" id="ARBA00034617"/>
    </source>
</evidence>
<dbReference type="PANTHER" id="PTHR13710">
    <property type="entry name" value="DNA HELICASE RECQ FAMILY MEMBER"/>
    <property type="match status" value="1"/>
</dbReference>
<dbReference type="SUPFAM" id="SSF47819">
    <property type="entry name" value="HRDC-like"/>
    <property type="match status" value="1"/>
</dbReference>
<dbReference type="InterPro" id="IPR027417">
    <property type="entry name" value="P-loop_NTPase"/>
</dbReference>
<evidence type="ECO:0000256" key="19">
    <source>
        <dbReference type="SAM" id="MobiDB-lite"/>
    </source>
</evidence>
<dbReference type="Pfam" id="PF00271">
    <property type="entry name" value="Helicase_C"/>
    <property type="match status" value="1"/>
</dbReference>
<evidence type="ECO:0000256" key="13">
    <source>
        <dbReference type="ARBA" id="ARBA00023204"/>
    </source>
</evidence>
<feature type="region of interest" description="Disordered" evidence="19">
    <location>
        <begin position="764"/>
        <end position="783"/>
    </location>
</feature>
<dbReference type="GO" id="GO:0003677">
    <property type="term" value="F:DNA binding"/>
    <property type="evidence" value="ECO:0007669"/>
    <property type="project" value="UniProtKB-KW"/>
</dbReference>
<keyword evidence="13" id="KW-0234">DNA repair</keyword>
<dbReference type="GO" id="GO:0000724">
    <property type="term" value="P:double-strand break repair via homologous recombination"/>
    <property type="evidence" value="ECO:0007669"/>
    <property type="project" value="TreeGrafter"/>
</dbReference>
<dbReference type="PROSITE" id="PS51192">
    <property type="entry name" value="HELICASE_ATP_BIND_1"/>
    <property type="match status" value="1"/>
</dbReference>
<dbReference type="GO" id="GO:0046872">
    <property type="term" value="F:metal ion binding"/>
    <property type="evidence" value="ECO:0007669"/>
    <property type="project" value="UniProtKB-KW"/>
</dbReference>
<dbReference type="EMBL" id="ML979132">
    <property type="protein sequence ID" value="KAF1920449.1"/>
    <property type="molecule type" value="Genomic_DNA"/>
</dbReference>
<reference evidence="23" key="1">
    <citation type="journal article" date="2020" name="Stud. Mycol.">
        <title>101 Dothideomycetes genomes: a test case for predicting lifestyles and emergence of pathogens.</title>
        <authorList>
            <person name="Haridas S."/>
            <person name="Albert R."/>
            <person name="Binder M."/>
            <person name="Bloem J."/>
            <person name="Labutti K."/>
            <person name="Salamov A."/>
            <person name="Andreopoulos B."/>
            <person name="Baker S."/>
            <person name="Barry K."/>
            <person name="Bills G."/>
            <person name="Bluhm B."/>
            <person name="Cannon C."/>
            <person name="Castanera R."/>
            <person name="Culley D."/>
            <person name="Daum C."/>
            <person name="Ezra D."/>
            <person name="Gonzalez J."/>
            <person name="Henrissat B."/>
            <person name="Kuo A."/>
            <person name="Liang C."/>
            <person name="Lipzen A."/>
            <person name="Lutzoni F."/>
            <person name="Magnuson J."/>
            <person name="Mondo S."/>
            <person name="Nolan M."/>
            <person name="Ohm R."/>
            <person name="Pangilinan J."/>
            <person name="Park H.-J."/>
            <person name="Ramirez L."/>
            <person name="Alfaro M."/>
            <person name="Sun H."/>
            <person name="Tritt A."/>
            <person name="Yoshinaga Y."/>
            <person name="Zwiers L.-H."/>
            <person name="Turgeon B."/>
            <person name="Goodwin S."/>
            <person name="Spatafora J."/>
            <person name="Crous P."/>
            <person name="Grigoriev I."/>
        </authorList>
    </citation>
    <scope>NUCLEOTIDE SEQUENCE</scope>
    <source>
        <strain evidence="23">HMLAC05119</strain>
    </source>
</reference>
<feature type="region of interest" description="Disordered" evidence="19">
    <location>
        <begin position="117"/>
        <end position="424"/>
    </location>
</feature>
<dbReference type="Pfam" id="PF16124">
    <property type="entry name" value="RecQ_Zn_bind"/>
    <property type="match status" value="1"/>
</dbReference>
<dbReference type="InterPro" id="IPR001650">
    <property type="entry name" value="Helicase_C-like"/>
</dbReference>
<dbReference type="PANTHER" id="PTHR13710:SF153">
    <property type="entry name" value="RECQ-LIKE DNA HELICASE BLM"/>
    <property type="match status" value="1"/>
</dbReference>
<feature type="compositionally biased region" description="Acidic residues" evidence="19">
    <location>
        <begin position="674"/>
        <end position="683"/>
    </location>
</feature>
<keyword evidence="14" id="KW-0413">Isomerase</keyword>
<dbReference type="Proteomes" id="UP000800096">
    <property type="component" value="Unassembled WGS sequence"/>
</dbReference>
<evidence type="ECO:0000256" key="18">
    <source>
        <dbReference type="ARBA" id="ARBA00073450"/>
    </source>
</evidence>
<evidence type="ECO:0000313" key="24">
    <source>
        <dbReference type="Proteomes" id="UP000800096"/>
    </source>
</evidence>
<comment type="subcellular location">
    <subcellularLocation>
        <location evidence="2">Nucleus</location>
    </subcellularLocation>
</comment>
<dbReference type="InterPro" id="IPR032284">
    <property type="entry name" value="RecQ_Zn-bd"/>
</dbReference>
<dbReference type="Pfam" id="PF09382">
    <property type="entry name" value="RQC"/>
    <property type="match status" value="1"/>
</dbReference>
<feature type="compositionally biased region" description="Acidic residues" evidence="19">
    <location>
        <begin position="314"/>
        <end position="327"/>
    </location>
</feature>
<dbReference type="FunFam" id="3.40.50.300:FF:000340">
    <property type="entry name" value="Bloom syndrome, RecQ helicase"/>
    <property type="match status" value="1"/>
</dbReference>
<dbReference type="GO" id="GO:0009378">
    <property type="term" value="F:four-way junction helicase activity"/>
    <property type="evidence" value="ECO:0007669"/>
    <property type="project" value="TreeGrafter"/>
</dbReference>
<accession>A0A6A5QYT4</accession>
<evidence type="ECO:0000256" key="12">
    <source>
        <dbReference type="ARBA" id="ARBA00023125"/>
    </source>
</evidence>
<keyword evidence="10" id="KW-0862">Zinc</keyword>
<dbReference type="InterPro" id="IPR004589">
    <property type="entry name" value="DNA_helicase_ATP-dep_RecQ"/>
</dbReference>
<feature type="domain" description="Helicase ATP-binding" evidence="21">
    <location>
        <begin position="818"/>
        <end position="1000"/>
    </location>
</feature>
<dbReference type="SUPFAM" id="SSF52540">
    <property type="entry name" value="P-loop containing nucleoside triphosphate hydrolases"/>
    <property type="match status" value="2"/>
</dbReference>
<keyword evidence="8" id="KW-0378">Hydrolase</keyword>
<dbReference type="GO" id="GO:0043138">
    <property type="term" value="F:3'-5' DNA helicase activity"/>
    <property type="evidence" value="ECO:0007669"/>
    <property type="project" value="UniProtKB-EC"/>
</dbReference>
<feature type="region of interest" description="Disordered" evidence="19">
    <location>
        <begin position="1321"/>
        <end position="1396"/>
    </location>
</feature>
<keyword evidence="9" id="KW-0347">Helicase</keyword>
<feature type="compositionally biased region" description="Low complexity" evidence="19">
    <location>
        <begin position="1681"/>
        <end position="1693"/>
    </location>
</feature>
<proteinExistence type="inferred from homology"/>
<dbReference type="GO" id="GO:0005694">
    <property type="term" value="C:chromosome"/>
    <property type="evidence" value="ECO:0007669"/>
    <property type="project" value="TreeGrafter"/>
</dbReference>
<feature type="compositionally biased region" description="Polar residues" evidence="19">
    <location>
        <begin position="639"/>
        <end position="653"/>
    </location>
</feature>
<dbReference type="InterPro" id="IPR011545">
    <property type="entry name" value="DEAD/DEAH_box_helicase_dom"/>
</dbReference>
<feature type="domain" description="Helicase C-terminal" evidence="22">
    <location>
        <begin position="1022"/>
        <end position="1173"/>
    </location>
</feature>
<dbReference type="Pfam" id="PF00570">
    <property type="entry name" value="HRDC"/>
    <property type="match status" value="1"/>
</dbReference>
<keyword evidence="11" id="KW-0067">ATP-binding</keyword>
<feature type="region of interest" description="Disordered" evidence="19">
    <location>
        <begin position="30"/>
        <end position="104"/>
    </location>
</feature>
<evidence type="ECO:0000256" key="15">
    <source>
        <dbReference type="ARBA" id="ARBA00023242"/>
    </source>
</evidence>
<dbReference type="InterPro" id="IPR010997">
    <property type="entry name" value="HRDC-like_sf"/>
</dbReference>
<dbReference type="SMART" id="SM00487">
    <property type="entry name" value="DEXDc"/>
    <property type="match status" value="1"/>
</dbReference>
<dbReference type="GO" id="GO:0005634">
    <property type="term" value="C:nucleus"/>
    <property type="evidence" value="ECO:0007669"/>
    <property type="project" value="UniProtKB-SubCell"/>
</dbReference>
<dbReference type="NCBIfam" id="TIGR00614">
    <property type="entry name" value="recQ_fam"/>
    <property type="match status" value="1"/>
</dbReference>
<dbReference type="CDD" id="cd18794">
    <property type="entry name" value="SF2_C_RecQ"/>
    <property type="match status" value="1"/>
</dbReference>
<keyword evidence="12" id="KW-0238">DNA-binding</keyword>
<evidence type="ECO:0000313" key="23">
    <source>
        <dbReference type="EMBL" id="KAF1920449.1"/>
    </source>
</evidence>
<keyword evidence="7" id="KW-0227">DNA damage</keyword>
<evidence type="ECO:0000256" key="4">
    <source>
        <dbReference type="ARBA" id="ARBA00022705"/>
    </source>
</evidence>
<name>A0A6A5QYT4_AMPQU</name>
<dbReference type="PROSITE" id="PS00690">
    <property type="entry name" value="DEAH_ATP_HELICASE"/>
    <property type="match status" value="1"/>
</dbReference>
<evidence type="ECO:0000256" key="7">
    <source>
        <dbReference type="ARBA" id="ARBA00022763"/>
    </source>
</evidence>
<comment type="similarity">
    <text evidence="3">Belongs to the helicase family. RecQ subfamily.</text>
</comment>
<feature type="compositionally biased region" description="Acidic residues" evidence="19">
    <location>
        <begin position="208"/>
        <end position="217"/>
    </location>
</feature>
<keyword evidence="4" id="KW-0235">DNA replication</keyword>
<keyword evidence="24" id="KW-1185">Reference proteome</keyword>
<dbReference type="OrthoDB" id="10261556at2759"/>
<feature type="compositionally biased region" description="Basic and acidic residues" evidence="19">
    <location>
        <begin position="654"/>
        <end position="673"/>
    </location>
</feature>
<dbReference type="SMART" id="SM00956">
    <property type="entry name" value="RQC"/>
    <property type="match status" value="1"/>
</dbReference>
<dbReference type="FunFam" id="3.40.50.300:FF:000537">
    <property type="entry name" value="Bloom syndrome RecQ-like helicase"/>
    <property type="match status" value="1"/>
</dbReference>
<evidence type="ECO:0000259" key="22">
    <source>
        <dbReference type="PROSITE" id="PS51194"/>
    </source>
</evidence>
<feature type="domain" description="HRDC" evidence="20">
    <location>
        <begin position="1443"/>
        <end position="1526"/>
    </location>
</feature>
<dbReference type="InterPro" id="IPR002121">
    <property type="entry name" value="HRDC_dom"/>
</dbReference>
<dbReference type="Gene3D" id="1.10.150.80">
    <property type="entry name" value="HRDC domain"/>
    <property type="match status" value="1"/>
</dbReference>
<feature type="compositionally biased region" description="Pro residues" evidence="19">
    <location>
        <begin position="59"/>
        <end position="70"/>
    </location>
</feature>
<comment type="catalytic activity">
    <reaction evidence="16">
        <text>Couples ATP hydrolysis with the unwinding of duplex DNA by translocating in the 3'-5' direction.</text>
        <dbReference type="EC" id="5.6.2.4"/>
    </reaction>
</comment>
<dbReference type="GO" id="GO:0006260">
    <property type="term" value="P:DNA replication"/>
    <property type="evidence" value="ECO:0007669"/>
    <property type="project" value="UniProtKB-KW"/>
</dbReference>
<dbReference type="Gene3D" id="3.40.50.300">
    <property type="entry name" value="P-loop containing nucleotide triphosphate hydrolases"/>
    <property type="match status" value="2"/>
</dbReference>
<evidence type="ECO:0000256" key="6">
    <source>
        <dbReference type="ARBA" id="ARBA00022741"/>
    </source>
</evidence>
<dbReference type="GO" id="GO:0016787">
    <property type="term" value="F:hydrolase activity"/>
    <property type="evidence" value="ECO:0007669"/>
    <property type="project" value="UniProtKB-KW"/>
</dbReference>
<evidence type="ECO:0000259" key="20">
    <source>
        <dbReference type="PROSITE" id="PS50967"/>
    </source>
</evidence>
<evidence type="ECO:0000256" key="14">
    <source>
        <dbReference type="ARBA" id="ARBA00023235"/>
    </source>
</evidence>
<evidence type="ECO:0000256" key="3">
    <source>
        <dbReference type="ARBA" id="ARBA00005446"/>
    </source>
</evidence>
<evidence type="ECO:0000256" key="17">
    <source>
        <dbReference type="ARBA" id="ARBA00034808"/>
    </source>
</evidence>
<dbReference type="Pfam" id="PF00270">
    <property type="entry name" value="DEAD"/>
    <property type="match status" value="1"/>
</dbReference>
<dbReference type="GO" id="GO:0005737">
    <property type="term" value="C:cytoplasm"/>
    <property type="evidence" value="ECO:0007669"/>
    <property type="project" value="TreeGrafter"/>
</dbReference>
<comment type="cofactor">
    <cofactor evidence="1">
        <name>Zn(2+)</name>
        <dbReference type="ChEBI" id="CHEBI:29105"/>
    </cofactor>
</comment>
<keyword evidence="6" id="KW-0547">Nucleotide-binding</keyword>
<dbReference type="InterPro" id="IPR044876">
    <property type="entry name" value="HRDC_dom_sf"/>
</dbReference>
<organism evidence="23 24">
    <name type="scientific">Ampelomyces quisqualis</name>
    <name type="common">Powdery mildew agent</name>
    <dbReference type="NCBI Taxonomy" id="50730"/>
    <lineage>
        <taxon>Eukaryota</taxon>
        <taxon>Fungi</taxon>
        <taxon>Dikarya</taxon>
        <taxon>Ascomycota</taxon>
        <taxon>Pezizomycotina</taxon>
        <taxon>Dothideomycetes</taxon>
        <taxon>Pleosporomycetidae</taxon>
        <taxon>Pleosporales</taxon>
        <taxon>Pleosporineae</taxon>
        <taxon>Phaeosphaeriaceae</taxon>
        <taxon>Ampelomyces</taxon>
    </lineage>
</organism>
<evidence type="ECO:0000256" key="10">
    <source>
        <dbReference type="ARBA" id="ARBA00022833"/>
    </source>
</evidence>
<evidence type="ECO:0000256" key="1">
    <source>
        <dbReference type="ARBA" id="ARBA00001947"/>
    </source>
</evidence>
<evidence type="ECO:0000256" key="9">
    <source>
        <dbReference type="ARBA" id="ARBA00022806"/>
    </source>
</evidence>
<protein>
    <recommendedName>
        <fullName evidence="18">RecQ-like DNA helicase BLM</fullName>
        <ecNumber evidence="17">5.6.2.4</ecNumber>
    </recommendedName>
</protein>
<evidence type="ECO:0000256" key="8">
    <source>
        <dbReference type="ARBA" id="ARBA00022801"/>
    </source>
</evidence>
<dbReference type="CDD" id="cd17920">
    <property type="entry name" value="DEXHc_RecQ"/>
    <property type="match status" value="1"/>
</dbReference>
<dbReference type="SMART" id="SM00490">
    <property type="entry name" value="HELICc"/>
    <property type="match status" value="1"/>
</dbReference>
<evidence type="ECO:0000256" key="2">
    <source>
        <dbReference type="ARBA" id="ARBA00004123"/>
    </source>
</evidence>
<evidence type="ECO:0000256" key="5">
    <source>
        <dbReference type="ARBA" id="ARBA00022723"/>
    </source>
</evidence>
<feature type="compositionally biased region" description="Polar residues" evidence="19">
    <location>
        <begin position="399"/>
        <end position="421"/>
    </location>
</feature>
<dbReference type="InterPro" id="IPR002464">
    <property type="entry name" value="DNA/RNA_helicase_DEAH_CS"/>
</dbReference>
<feature type="region of interest" description="Disordered" evidence="19">
    <location>
        <begin position="1622"/>
        <end position="1718"/>
    </location>
</feature>
<gene>
    <name evidence="23" type="ORF">BDU57DRAFT_464888</name>
</gene>
<dbReference type="PROSITE" id="PS50967">
    <property type="entry name" value="HRDC"/>
    <property type="match status" value="1"/>
</dbReference>